<dbReference type="GO" id="GO:0046872">
    <property type="term" value="F:metal ion binding"/>
    <property type="evidence" value="ECO:0007669"/>
    <property type="project" value="InterPro"/>
</dbReference>
<dbReference type="OrthoDB" id="9801156at2"/>
<dbReference type="Pfam" id="PF00465">
    <property type="entry name" value="Fe-ADH"/>
    <property type="match status" value="1"/>
</dbReference>
<dbReference type="AlphaFoldDB" id="A0A179DJ78"/>
<sequence>MKQNKFLVGNNVLDHLCTECALIGGTAIIVTEKNITPFIGLYARVLSLLNICGIEHITYQCDKQEARFCDAENAIALAKNKRVNLVIALGCESIMDISKAIAVGYYVNHAVSVFYNDDKTVPNNALPIFNILTNSFLKNENSSISFFSCDIEDKTLKNLSSDYILPKVSFLDLDYVVA</sequence>
<evidence type="ECO:0000313" key="3">
    <source>
        <dbReference type="EMBL" id="OAQ40822.1"/>
    </source>
</evidence>
<comment type="caution">
    <text evidence="3">The sequence shown here is derived from an EMBL/GenBank/DDBJ whole genome shotgun (WGS) entry which is preliminary data.</text>
</comment>
<accession>A0A179DJ78</accession>
<keyword evidence="4" id="KW-1185">Reference proteome</keyword>
<dbReference type="Gene3D" id="3.40.50.1970">
    <property type="match status" value="1"/>
</dbReference>
<dbReference type="EMBL" id="LWHJ01000022">
    <property type="protein sequence ID" value="OAQ40822.1"/>
    <property type="molecule type" value="Genomic_DNA"/>
</dbReference>
<proteinExistence type="predicted"/>
<reference evidence="3 4" key="2">
    <citation type="submission" date="2016-06" db="EMBL/GenBank/DDBJ databases">
        <title>Pedobacter psychrophilus sp. nov., isolated from Antarctic fragmentary rock.</title>
        <authorList>
            <person name="Svec P."/>
        </authorList>
    </citation>
    <scope>NUCLEOTIDE SEQUENCE [LARGE SCALE GENOMIC DNA]</scope>
    <source>
        <strain evidence="3 4">CCM 8644</strain>
    </source>
</reference>
<protein>
    <recommendedName>
        <fullName evidence="2">Alcohol dehydrogenase iron-type/glycerol dehydrogenase GldA domain-containing protein</fullName>
    </recommendedName>
</protein>
<dbReference type="GO" id="GO:0016491">
    <property type="term" value="F:oxidoreductase activity"/>
    <property type="evidence" value="ECO:0007669"/>
    <property type="project" value="UniProtKB-KW"/>
</dbReference>
<dbReference type="RefSeq" id="WP_068822052.1">
    <property type="nucleotide sequence ID" value="NZ_LWHJ01000022.1"/>
</dbReference>
<name>A0A179DJ78_9SPHI</name>
<organism evidence="3 4">
    <name type="scientific">Pedobacter psychrophilus</name>
    <dbReference type="NCBI Taxonomy" id="1826909"/>
    <lineage>
        <taxon>Bacteria</taxon>
        <taxon>Pseudomonadati</taxon>
        <taxon>Bacteroidota</taxon>
        <taxon>Sphingobacteriia</taxon>
        <taxon>Sphingobacteriales</taxon>
        <taxon>Sphingobacteriaceae</taxon>
        <taxon>Pedobacter</taxon>
    </lineage>
</organism>
<evidence type="ECO:0000256" key="1">
    <source>
        <dbReference type="ARBA" id="ARBA00023002"/>
    </source>
</evidence>
<gene>
    <name evidence="3" type="ORF">A5893_07765</name>
</gene>
<evidence type="ECO:0000259" key="2">
    <source>
        <dbReference type="Pfam" id="PF00465"/>
    </source>
</evidence>
<dbReference type="Proteomes" id="UP000078459">
    <property type="component" value="Unassembled WGS sequence"/>
</dbReference>
<evidence type="ECO:0000313" key="4">
    <source>
        <dbReference type="Proteomes" id="UP000078459"/>
    </source>
</evidence>
<keyword evidence="1" id="KW-0560">Oxidoreductase</keyword>
<feature type="domain" description="Alcohol dehydrogenase iron-type/glycerol dehydrogenase GldA" evidence="2">
    <location>
        <begin position="5"/>
        <end position="172"/>
    </location>
</feature>
<dbReference type="SUPFAM" id="SSF56796">
    <property type="entry name" value="Dehydroquinate synthase-like"/>
    <property type="match status" value="1"/>
</dbReference>
<dbReference type="InterPro" id="IPR001670">
    <property type="entry name" value="ADH_Fe/GldA"/>
</dbReference>
<dbReference type="STRING" id="1826909.A5893_07765"/>
<reference evidence="3 4" key="1">
    <citation type="submission" date="2016-04" db="EMBL/GenBank/DDBJ databases">
        <authorList>
            <person name="Evans L.H."/>
            <person name="Alamgir A."/>
            <person name="Owens N."/>
            <person name="Weber N.D."/>
            <person name="Virtaneva K."/>
            <person name="Barbian K."/>
            <person name="Babar A."/>
            <person name="Rosenke K."/>
        </authorList>
    </citation>
    <scope>NUCLEOTIDE SEQUENCE [LARGE SCALE GENOMIC DNA]</scope>
    <source>
        <strain evidence="3 4">CCM 8644</strain>
    </source>
</reference>